<organism evidence="1 2">
    <name type="scientific">Marinomonas phaeophyticola</name>
    <dbReference type="NCBI Taxonomy" id="3004091"/>
    <lineage>
        <taxon>Bacteria</taxon>
        <taxon>Pseudomonadati</taxon>
        <taxon>Pseudomonadota</taxon>
        <taxon>Gammaproteobacteria</taxon>
        <taxon>Oceanospirillales</taxon>
        <taxon>Oceanospirillaceae</taxon>
        <taxon>Marinomonas</taxon>
    </lineage>
</organism>
<evidence type="ECO:0000313" key="1">
    <source>
        <dbReference type="EMBL" id="MCZ2723389.1"/>
    </source>
</evidence>
<comment type="caution">
    <text evidence="1">The sequence shown here is derived from an EMBL/GenBank/DDBJ whole genome shotgun (WGS) entry which is preliminary data.</text>
</comment>
<dbReference type="InterPro" id="IPR011051">
    <property type="entry name" value="RmlC_Cupin_sf"/>
</dbReference>
<gene>
    <name evidence="1" type="ORF">O1D97_17680</name>
</gene>
<dbReference type="Proteomes" id="UP001149719">
    <property type="component" value="Unassembled WGS sequence"/>
</dbReference>
<dbReference type="EMBL" id="JAPUBN010000021">
    <property type="protein sequence ID" value="MCZ2723389.1"/>
    <property type="molecule type" value="Genomic_DNA"/>
</dbReference>
<dbReference type="SUPFAM" id="SSF51182">
    <property type="entry name" value="RmlC-like cupins"/>
    <property type="match status" value="1"/>
</dbReference>
<evidence type="ECO:0008006" key="3">
    <source>
        <dbReference type="Google" id="ProtNLM"/>
    </source>
</evidence>
<sequence>MPFLNSKPLNLSSPRTMNLIGKNGMKNLLCFSENMKIYQEHFFQNEVQQRFYRYTTDCYLFILDGQAFIQNGDQERSIKKHQGVWLKAGSNNKLVPISHRFECLIVTFQNSTAALTFTEFMQVQSTGTAEKSNSPPSNTRWILSSHPLVKIEIELIPKKCHGPLQYHRSTQKFLVSLTDTIQIIQTGKEHVLEAKSGLIFTPNSKHKIINNNEHSVQILNIYSPRVDRDKVLVINKTEH</sequence>
<dbReference type="Gene3D" id="2.60.120.10">
    <property type="entry name" value="Jelly Rolls"/>
    <property type="match status" value="1"/>
</dbReference>
<proteinExistence type="predicted"/>
<dbReference type="InterPro" id="IPR014710">
    <property type="entry name" value="RmlC-like_jellyroll"/>
</dbReference>
<reference evidence="1" key="1">
    <citation type="submission" date="2022-12" db="EMBL/GenBank/DDBJ databases">
        <title>Marinomonas 15G1-11 sp. nov, isolated from marine algae.</title>
        <authorList>
            <person name="Butt M."/>
            <person name="Choi D.G."/>
            <person name="Kim J.M."/>
            <person name="Lee J.K."/>
            <person name="Baek J.H."/>
            <person name="Jeon C.O."/>
        </authorList>
    </citation>
    <scope>NUCLEOTIDE SEQUENCE</scope>
    <source>
        <strain evidence="1">15G1-11</strain>
    </source>
</reference>
<dbReference type="RefSeq" id="WP_269127497.1">
    <property type="nucleotide sequence ID" value="NZ_JAPUBN010000021.1"/>
</dbReference>
<protein>
    <recommendedName>
        <fullName evidence="3">Cupin domain-containing protein</fullName>
    </recommendedName>
</protein>
<evidence type="ECO:0000313" key="2">
    <source>
        <dbReference type="Proteomes" id="UP001149719"/>
    </source>
</evidence>
<name>A0ABT4K0T9_9GAMM</name>
<accession>A0ABT4K0T9</accession>
<keyword evidence="2" id="KW-1185">Reference proteome</keyword>